<evidence type="ECO:0000256" key="7">
    <source>
        <dbReference type="ARBA" id="ARBA00041900"/>
    </source>
</evidence>
<dbReference type="Gene3D" id="3.50.50.60">
    <property type="entry name" value="FAD/NAD(P)-binding domain"/>
    <property type="match status" value="2"/>
</dbReference>
<evidence type="ECO:0000313" key="13">
    <source>
        <dbReference type="Proteomes" id="UP000035996"/>
    </source>
</evidence>
<proteinExistence type="inferred from homology"/>
<dbReference type="GO" id="GO:0016117">
    <property type="term" value="P:carotenoid biosynthetic process"/>
    <property type="evidence" value="ECO:0007669"/>
    <property type="project" value="UniProtKB-KW"/>
</dbReference>
<gene>
    <name evidence="12" type="ORF">AB986_03805</name>
</gene>
<keyword evidence="13" id="KW-1185">Reference proteome</keyword>
<dbReference type="AlphaFoldDB" id="A0A0J6CZ94"/>
<keyword evidence="3 10" id="KW-0560">Oxidoreductase</keyword>
<protein>
    <recommendedName>
        <fullName evidence="6">4,4'-diaponeurosporene oxygenase</fullName>
    </recommendedName>
    <alternativeName>
        <fullName evidence="7">4,4'-diaponeurosporene oxidase</fullName>
    </alternativeName>
    <alternativeName>
        <fullName evidence="8">Carotenoid oxidase</fullName>
    </alternativeName>
</protein>
<evidence type="ECO:0000256" key="3">
    <source>
        <dbReference type="ARBA" id="ARBA00023002"/>
    </source>
</evidence>
<organism evidence="12 13">
    <name type="scientific">Guptibacillus hwajinpoensis</name>
    <dbReference type="NCBI Taxonomy" id="208199"/>
    <lineage>
        <taxon>Bacteria</taxon>
        <taxon>Bacillati</taxon>
        <taxon>Bacillota</taxon>
        <taxon>Bacilli</taxon>
        <taxon>Bacillales</taxon>
        <taxon>Guptibacillaceae</taxon>
        <taxon>Guptibacillus</taxon>
    </lineage>
</organism>
<dbReference type="Pfam" id="PF01593">
    <property type="entry name" value="Amino_oxidase"/>
    <property type="match status" value="1"/>
</dbReference>
<comment type="caution">
    <text evidence="12">The sequence shown here is derived from an EMBL/GenBank/DDBJ whole genome shotgun (WGS) entry which is preliminary data.</text>
</comment>
<evidence type="ECO:0000256" key="1">
    <source>
        <dbReference type="ARBA" id="ARBA00001974"/>
    </source>
</evidence>
<dbReference type="PANTHER" id="PTHR43734">
    <property type="entry name" value="PHYTOENE DESATURASE"/>
    <property type="match status" value="1"/>
</dbReference>
<dbReference type="EMBL" id="LELK01000001">
    <property type="protein sequence ID" value="KMM38433.1"/>
    <property type="molecule type" value="Genomic_DNA"/>
</dbReference>
<keyword evidence="2 10" id="KW-0125">Carotenoid biosynthesis</keyword>
<comment type="catalytic activity">
    <reaction evidence="9">
        <text>all-trans-4,4'-diaponeurosporene + 2 AH2 + 2 O2 = 4,4'-diaponeurosporenal + 2 A + 3 H2O</text>
        <dbReference type="Rhea" id="RHEA:56104"/>
        <dbReference type="ChEBI" id="CHEBI:13193"/>
        <dbReference type="ChEBI" id="CHEBI:15377"/>
        <dbReference type="ChEBI" id="CHEBI:15379"/>
        <dbReference type="ChEBI" id="CHEBI:17499"/>
        <dbReference type="ChEBI" id="CHEBI:62743"/>
        <dbReference type="ChEBI" id="CHEBI:79065"/>
    </reaction>
</comment>
<dbReference type="STRING" id="157733.AB986_03805"/>
<dbReference type="PANTHER" id="PTHR43734:SF7">
    <property type="entry name" value="4,4'-DIAPONEUROSPORENE OXYGENASE"/>
    <property type="match status" value="1"/>
</dbReference>
<evidence type="ECO:0000256" key="6">
    <source>
        <dbReference type="ARBA" id="ARBA00039159"/>
    </source>
</evidence>
<dbReference type="PATRIC" id="fig|157733.3.peg.2981"/>
<evidence type="ECO:0000256" key="8">
    <source>
        <dbReference type="ARBA" id="ARBA00042619"/>
    </source>
</evidence>
<evidence type="ECO:0000313" key="12">
    <source>
        <dbReference type="EMBL" id="KMM38433.1"/>
    </source>
</evidence>
<comment type="pathway">
    <text evidence="4">Carotenoid biosynthesis; staphyloxanthin biosynthesis; staphyloxanthin from farnesyl diphosphate: step 3/5.</text>
</comment>
<evidence type="ECO:0000256" key="4">
    <source>
        <dbReference type="ARBA" id="ARBA00037901"/>
    </source>
</evidence>
<name>A0A0J6CZ94_9BACL</name>
<dbReference type="RefSeq" id="WP_048309545.1">
    <property type="nucleotide sequence ID" value="NZ_CP119526.1"/>
</dbReference>
<dbReference type="InterPro" id="IPR014105">
    <property type="entry name" value="Carotenoid/retinoid_OxRdtase"/>
</dbReference>
<dbReference type="SUPFAM" id="SSF51905">
    <property type="entry name" value="FAD/NAD(P)-binding domain"/>
    <property type="match status" value="1"/>
</dbReference>
<dbReference type="Proteomes" id="UP000035996">
    <property type="component" value="Unassembled WGS sequence"/>
</dbReference>
<evidence type="ECO:0000256" key="2">
    <source>
        <dbReference type="ARBA" id="ARBA00022746"/>
    </source>
</evidence>
<dbReference type="GO" id="GO:0016491">
    <property type="term" value="F:oxidoreductase activity"/>
    <property type="evidence" value="ECO:0007669"/>
    <property type="project" value="UniProtKB-KW"/>
</dbReference>
<evidence type="ECO:0000256" key="10">
    <source>
        <dbReference type="RuleBase" id="RU362075"/>
    </source>
</evidence>
<feature type="domain" description="Amine oxidase" evidence="11">
    <location>
        <begin position="11"/>
        <end position="484"/>
    </location>
</feature>
<evidence type="ECO:0000259" key="11">
    <source>
        <dbReference type="Pfam" id="PF01593"/>
    </source>
</evidence>
<dbReference type="InterPro" id="IPR036188">
    <property type="entry name" value="FAD/NAD-bd_sf"/>
</dbReference>
<comment type="cofactor">
    <cofactor evidence="1">
        <name>FAD</name>
        <dbReference type="ChEBI" id="CHEBI:57692"/>
    </cofactor>
</comment>
<comment type="similarity">
    <text evidence="5">Belongs to the carotenoid/retinoid oxidoreductase family. CrtP subfamily.</text>
</comment>
<evidence type="ECO:0000256" key="9">
    <source>
        <dbReference type="ARBA" id="ARBA00048532"/>
    </source>
</evidence>
<sequence length="490" mass="55049">MKTIAIIGAGLGGLSASIKLASNGYNVHVFEKNAHTGGKMMPIDMGSYHFDFGPNTMTMPEVFDRVFEEANLNPRDFFDWTRIDQHTRNVDYNGESFMMSTNQEEMVDELSKLDPYAADHYNAYLEEIERLYLLSKNSFFPRMFTSPGDYLSPGLFNAVLRVRPLEKMNHFHERFFKHPLLLKAFNRYSTYIGSSPYLSPATFAMIGYLEMVQGVYYVKGGNTKIAEGLERAAKQLGVTFHLNTQVKQVHIEGKKATKVETVDGFVLPVDQVVINGDLLQSYPALVNEKHRPSMRNKKIESSSPSISAFVIMAGLSTRLQNLCHHQVYFSRDYTEEFETLFDGKWSLDPTIYISNSSYTDPSVSPDGDNLFILVNAPPLSGNNTISEEEYKTIIYDKLEAHGLPIREYIVEEKIVGPNEIKDRFHAFKGALYGISSNSLKNSFLRPSNQSKDIANLFFAGGSTHPGGGSPMVVISGKNVAEKIIERDAVK</sequence>
<evidence type="ECO:0000256" key="5">
    <source>
        <dbReference type="ARBA" id="ARBA00038194"/>
    </source>
</evidence>
<dbReference type="NCBIfam" id="TIGR02734">
    <property type="entry name" value="crtI_fam"/>
    <property type="match status" value="1"/>
</dbReference>
<reference evidence="12" key="1">
    <citation type="submission" date="2015-06" db="EMBL/GenBank/DDBJ databases">
        <authorList>
            <person name="Liu B."/>
            <person name="Wang J."/>
            <person name="Zhu Y."/>
            <person name="Liu G."/>
            <person name="Chen Q."/>
            <person name="Zheng C."/>
            <person name="Che J."/>
            <person name="Ge C."/>
            <person name="Shi H."/>
            <person name="Pan Z."/>
            <person name="Liu X."/>
        </authorList>
    </citation>
    <scope>NUCLEOTIDE SEQUENCE [LARGE SCALE GENOMIC DNA]</scope>
    <source>
        <strain evidence="12">DSM 16346</strain>
    </source>
</reference>
<accession>A0A0J6CZ94</accession>
<dbReference type="OrthoDB" id="9814556at2"/>
<dbReference type="InterPro" id="IPR002937">
    <property type="entry name" value="Amino_oxidase"/>
</dbReference>